<feature type="transmembrane region" description="Helical" evidence="3">
    <location>
        <begin position="38"/>
        <end position="59"/>
    </location>
</feature>
<dbReference type="InterPro" id="IPR029787">
    <property type="entry name" value="Nucleotide_cyclase"/>
</dbReference>
<comment type="catalytic activity">
    <reaction evidence="2">
        <text>2 GTP = 3',3'-c-di-GMP + 2 diphosphate</text>
        <dbReference type="Rhea" id="RHEA:24898"/>
        <dbReference type="ChEBI" id="CHEBI:33019"/>
        <dbReference type="ChEBI" id="CHEBI:37565"/>
        <dbReference type="ChEBI" id="CHEBI:58805"/>
        <dbReference type="EC" id="2.7.7.65"/>
    </reaction>
</comment>
<dbReference type="PROSITE" id="PS50887">
    <property type="entry name" value="GGDEF"/>
    <property type="match status" value="1"/>
</dbReference>
<dbReference type="PANTHER" id="PTHR45138">
    <property type="entry name" value="REGULATORY COMPONENTS OF SENSORY TRANSDUCTION SYSTEM"/>
    <property type="match status" value="1"/>
</dbReference>
<feature type="transmembrane region" description="Helical" evidence="3">
    <location>
        <begin position="108"/>
        <end position="125"/>
    </location>
</feature>
<evidence type="ECO:0000256" key="2">
    <source>
        <dbReference type="ARBA" id="ARBA00034247"/>
    </source>
</evidence>
<evidence type="ECO:0000313" key="6">
    <source>
        <dbReference type="Proteomes" id="UP000183983"/>
    </source>
</evidence>
<evidence type="ECO:0000313" key="5">
    <source>
        <dbReference type="EMBL" id="SHM68179.1"/>
    </source>
</evidence>
<dbReference type="PANTHER" id="PTHR45138:SF9">
    <property type="entry name" value="DIGUANYLATE CYCLASE DGCM-RELATED"/>
    <property type="match status" value="1"/>
</dbReference>
<dbReference type="Pfam" id="PF00990">
    <property type="entry name" value="GGDEF"/>
    <property type="match status" value="1"/>
</dbReference>
<dbReference type="Proteomes" id="UP000183983">
    <property type="component" value="Unassembled WGS sequence"/>
</dbReference>
<proteinExistence type="predicted"/>
<dbReference type="RefSeq" id="WP_073162871.1">
    <property type="nucleotide sequence ID" value="NZ_FRDA01000002.1"/>
</dbReference>
<feature type="transmembrane region" description="Helical" evidence="3">
    <location>
        <begin position="71"/>
        <end position="88"/>
    </location>
</feature>
<dbReference type="InterPro" id="IPR050469">
    <property type="entry name" value="Diguanylate_Cyclase"/>
</dbReference>
<dbReference type="Gene3D" id="3.30.70.270">
    <property type="match status" value="1"/>
</dbReference>
<dbReference type="EMBL" id="FRDA01000002">
    <property type="protein sequence ID" value="SHM68179.1"/>
    <property type="molecule type" value="Genomic_DNA"/>
</dbReference>
<name>A0A1M7KRK7_9PSED</name>
<keyword evidence="3" id="KW-1133">Transmembrane helix</keyword>
<protein>
    <recommendedName>
        <fullName evidence="1">diguanylate cyclase</fullName>
        <ecNumber evidence="1">2.7.7.65</ecNumber>
    </recommendedName>
</protein>
<evidence type="ECO:0000259" key="4">
    <source>
        <dbReference type="PROSITE" id="PS50887"/>
    </source>
</evidence>
<keyword evidence="3" id="KW-0472">Membrane</keyword>
<keyword evidence="3" id="KW-0812">Transmembrane</keyword>
<dbReference type="InterPro" id="IPR043128">
    <property type="entry name" value="Rev_trsase/Diguanyl_cyclase"/>
</dbReference>
<dbReference type="GO" id="GO:1902201">
    <property type="term" value="P:negative regulation of bacterial-type flagellum-dependent cell motility"/>
    <property type="evidence" value="ECO:0007669"/>
    <property type="project" value="TreeGrafter"/>
</dbReference>
<dbReference type="CDD" id="cd01949">
    <property type="entry name" value="GGDEF"/>
    <property type="match status" value="1"/>
</dbReference>
<dbReference type="GO" id="GO:0043709">
    <property type="term" value="P:cell adhesion involved in single-species biofilm formation"/>
    <property type="evidence" value="ECO:0007669"/>
    <property type="project" value="TreeGrafter"/>
</dbReference>
<accession>A0A1M7KRK7</accession>
<dbReference type="GO" id="GO:0052621">
    <property type="term" value="F:diguanylate cyclase activity"/>
    <property type="evidence" value="ECO:0007669"/>
    <property type="project" value="UniProtKB-EC"/>
</dbReference>
<dbReference type="EC" id="2.7.7.65" evidence="1"/>
<dbReference type="NCBIfam" id="TIGR00254">
    <property type="entry name" value="GGDEF"/>
    <property type="match status" value="1"/>
</dbReference>
<evidence type="ECO:0000256" key="1">
    <source>
        <dbReference type="ARBA" id="ARBA00012528"/>
    </source>
</evidence>
<dbReference type="GO" id="GO:0005886">
    <property type="term" value="C:plasma membrane"/>
    <property type="evidence" value="ECO:0007669"/>
    <property type="project" value="TreeGrafter"/>
</dbReference>
<dbReference type="OrthoDB" id="5914567at2"/>
<gene>
    <name evidence="5" type="ORF">SAMN05216593_102343</name>
</gene>
<feature type="domain" description="GGDEF" evidence="4">
    <location>
        <begin position="176"/>
        <end position="304"/>
    </location>
</feature>
<evidence type="ECO:0000256" key="3">
    <source>
        <dbReference type="SAM" id="Phobius"/>
    </source>
</evidence>
<dbReference type="SUPFAM" id="SSF55073">
    <property type="entry name" value="Nucleotide cyclase"/>
    <property type="match status" value="1"/>
</dbReference>
<organism evidence="5 6">
    <name type="scientific">Pseudomonas asturiensis</name>
    <dbReference type="NCBI Taxonomy" id="1190415"/>
    <lineage>
        <taxon>Bacteria</taxon>
        <taxon>Pseudomonadati</taxon>
        <taxon>Pseudomonadota</taxon>
        <taxon>Gammaproteobacteria</taxon>
        <taxon>Pseudomonadales</taxon>
        <taxon>Pseudomonadaceae</taxon>
        <taxon>Pseudomonas</taxon>
    </lineage>
</organism>
<sequence>MFRIIQPHRWKLAVLLIASNLGLLAFLAFGDIKYFSEWKWLDIIGEGGSALLSLAWLFLVFKSRPAGRVTNYLSIGLSCVFFSWWIDALDEFIRLPSEIEWDHWLESGPMPVGLILLTIGIYHWHREQLAINAQMEKRERGFREHRLYDKLTPLGSADYLKRQLVLSLEDSLTEQQPLSLLAVDIDNFSAINNAYGHAEGDEVLSALSHLLVLNLRRQDLLCRLAGDRFVVLLPNTGESQARLLALELQQAVASLAHKTRLQGERLHLSASVAVVMAINETPDNLLRRLNLALARARHPMTRTA</sequence>
<dbReference type="STRING" id="1190415.SAMN05216593_102343"/>
<dbReference type="AlphaFoldDB" id="A0A1M7KRK7"/>
<dbReference type="InterPro" id="IPR000160">
    <property type="entry name" value="GGDEF_dom"/>
</dbReference>
<dbReference type="SMART" id="SM00267">
    <property type="entry name" value="GGDEF"/>
    <property type="match status" value="1"/>
</dbReference>
<reference evidence="5 6" key="1">
    <citation type="submission" date="2016-11" db="EMBL/GenBank/DDBJ databases">
        <authorList>
            <person name="Jaros S."/>
            <person name="Januszkiewicz K."/>
            <person name="Wedrychowicz H."/>
        </authorList>
    </citation>
    <scope>NUCLEOTIDE SEQUENCE [LARGE SCALE GENOMIC DNA]</scope>
    <source>
        <strain evidence="5 6">LMG 26898</strain>
    </source>
</reference>
<feature type="transmembrane region" description="Helical" evidence="3">
    <location>
        <begin position="12"/>
        <end position="32"/>
    </location>
</feature>